<dbReference type="EMBL" id="LJZO01000017">
    <property type="protein sequence ID" value="ROV97330.1"/>
    <property type="molecule type" value="Genomic_DNA"/>
</dbReference>
<keyword evidence="13" id="KW-1185">Reference proteome</keyword>
<dbReference type="Pfam" id="PF01256">
    <property type="entry name" value="Carb_kinase"/>
    <property type="match status" value="1"/>
</dbReference>
<comment type="catalytic activity">
    <reaction evidence="8 9">
        <text>(6S)-NADPHX + ATP = ADP + phosphate + NADPH + H(+)</text>
        <dbReference type="Rhea" id="RHEA:32231"/>
        <dbReference type="ChEBI" id="CHEBI:15378"/>
        <dbReference type="ChEBI" id="CHEBI:30616"/>
        <dbReference type="ChEBI" id="CHEBI:43474"/>
        <dbReference type="ChEBI" id="CHEBI:57783"/>
        <dbReference type="ChEBI" id="CHEBI:64076"/>
        <dbReference type="ChEBI" id="CHEBI:456216"/>
        <dbReference type="EC" id="4.2.1.93"/>
    </reaction>
</comment>
<dbReference type="SUPFAM" id="SSF53613">
    <property type="entry name" value="Ribokinase-like"/>
    <property type="match status" value="1"/>
</dbReference>
<name>A0A423W1Z4_CYTCH</name>
<dbReference type="GO" id="GO:0005737">
    <property type="term" value="C:cytoplasm"/>
    <property type="evidence" value="ECO:0007669"/>
    <property type="project" value="UniProtKB-SubCell"/>
</dbReference>
<dbReference type="PROSITE" id="PS01049">
    <property type="entry name" value="YJEF_C_1"/>
    <property type="match status" value="1"/>
</dbReference>
<comment type="cofactor">
    <cofactor evidence="9">
        <name>Mg(2+)</name>
        <dbReference type="ChEBI" id="CHEBI:18420"/>
    </cofactor>
</comment>
<keyword evidence="3 9" id="KW-0547">Nucleotide-binding</keyword>
<organism evidence="12 13">
    <name type="scientific">Cytospora chrysosperma</name>
    <name type="common">Cytospora canker fungus</name>
    <name type="synonym">Sphaeria chrysosperma</name>
    <dbReference type="NCBI Taxonomy" id="252740"/>
    <lineage>
        <taxon>Eukaryota</taxon>
        <taxon>Fungi</taxon>
        <taxon>Dikarya</taxon>
        <taxon>Ascomycota</taxon>
        <taxon>Pezizomycotina</taxon>
        <taxon>Sordariomycetes</taxon>
        <taxon>Sordariomycetidae</taxon>
        <taxon>Diaporthales</taxon>
        <taxon>Cytosporaceae</taxon>
        <taxon>Cytospora</taxon>
    </lineage>
</organism>
<dbReference type="PROSITE" id="PS01050">
    <property type="entry name" value="YJEF_C_2"/>
    <property type="match status" value="1"/>
</dbReference>
<gene>
    <name evidence="12" type="ORF">VSDG_04812</name>
</gene>
<evidence type="ECO:0000256" key="7">
    <source>
        <dbReference type="ARBA" id="ARBA00023239"/>
    </source>
</evidence>
<dbReference type="InterPro" id="IPR000631">
    <property type="entry name" value="CARKD"/>
</dbReference>
<dbReference type="GO" id="GO:0005524">
    <property type="term" value="F:ATP binding"/>
    <property type="evidence" value="ECO:0007669"/>
    <property type="project" value="UniProtKB-KW"/>
</dbReference>
<feature type="binding site" evidence="9">
    <location>
        <position position="260"/>
    </location>
    <ligand>
        <name>(6S)-NADPHX</name>
        <dbReference type="ChEBI" id="CHEBI:64076"/>
    </ligand>
</feature>
<dbReference type="InterPro" id="IPR029056">
    <property type="entry name" value="Ribokinase-like"/>
</dbReference>
<evidence type="ECO:0000313" key="12">
    <source>
        <dbReference type="EMBL" id="ROV97330.1"/>
    </source>
</evidence>
<feature type="binding site" evidence="9">
    <location>
        <begin position="250"/>
        <end position="259"/>
    </location>
    <ligand>
        <name>ATP</name>
        <dbReference type="ChEBI" id="CHEBI:30616"/>
    </ligand>
</feature>
<dbReference type="FunFam" id="3.40.1190.20:FF:000043">
    <property type="entry name" value="ATP-dependent (S)-NAD(P)H-hydrate dehydratase"/>
    <property type="match status" value="1"/>
</dbReference>
<dbReference type="InterPro" id="IPR017953">
    <property type="entry name" value="Carbohydrate_kinase_pred_CS"/>
</dbReference>
<dbReference type="Proteomes" id="UP000284375">
    <property type="component" value="Unassembled WGS sequence"/>
</dbReference>
<evidence type="ECO:0000256" key="4">
    <source>
        <dbReference type="ARBA" id="ARBA00022840"/>
    </source>
</evidence>
<dbReference type="GO" id="GO:0110051">
    <property type="term" value="P:metabolite repair"/>
    <property type="evidence" value="ECO:0007669"/>
    <property type="project" value="TreeGrafter"/>
</dbReference>
<feature type="region of interest" description="Disordered" evidence="10">
    <location>
        <begin position="86"/>
        <end position="105"/>
    </location>
</feature>
<dbReference type="PANTHER" id="PTHR12592:SF0">
    <property type="entry name" value="ATP-DEPENDENT (S)-NAD(P)H-HYDRATE DEHYDRATASE"/>
    <property type="match status" value="1"/>
</dbReference>
<evidence type="ECO:0000256" key="3">
    <source>
        <dbReference type="ARBA" id="ARBA00022741"/>
    </source>
</evidence>
<feature type="compositionally biased region" description="Low complexity" evidence="10">
    <location>
        <begin position="89"/>
        <end position="105"/>
    </location>
</feature>
<dbReference type="GO" id="GO:0047453">
    <property type="term" value="F:ATP-dependent NAD(P)H-hydrate dehydratase activity"/>
    <property type="evidence" value="ECO:0007669"/>
    <property type="project" value="UniProtKB-UniRule"/>
</dbReference>
<comment type="similarity">
    <text evidence="9">Belongs to the NnrD/CARKD family.</text>
</comment>
<keyword evidence="1 9" id="KW-0963">Cytoplasm</keyword>
<accession>A0A423W1Z4</accession>
<comment type="function">
    <text evidence="9">Catalyzes the dehydration of the S-form of NAD(P)HX at the expense of ATP, which is converted to ADP. Together with NAD(P)HX epimerase, which catalyzes the epimerization of the S- and R-forms, the enzyme allows the repair of both epimers of NAD(P)HX, a damaged form of NAD(P)H that is a result of enzymatic or heat-dependent hydration.</text>
</comment>
<dbReference type="STRING" id="252740.A0A423W1Z4"/>
<evidence type="ECO:0000256" key="5">
    <source>
        <dbReference type="ARBA" id="ARBA00022857"/>
    </source>
</evidence>
<dbReference type="AlphaFoldDB" id="A0A423W1Z4"/>
<feature type="binding site" evidence="9">
    <location>
        <begin position="231"/>
        <end position="235"/>
    </location>
    <ligand>
        <name>ATP</name>
        <dbReference type="ChEBI" id="CHEBI:30616"/>
    </ligand>
</feature>
<dbReference type="PROSITE" id="PS51383">
    <property type="entry name" value="YJEF_C_3"/>
    <property type="match status" value="1"/>
</dbReference>
<keyword evidence="5" id="KW-0521">NADP</keyword>
<comment type="catalytic activity">
    <reaction evidence="9">
        <text>(6S)-NADHX + ATP = ADP + phosphate + NADH + H(+)</text>
        <dbReference type="Rhea" id="RHEA:19017"/>
        <dbReference type="ChEBI" id="CHEBI:15378"/>
        <dbReference type="ChEBI" id="CHEBI:30616"/>
        <dbReference type="ChEBI" id="CHEBI:43474"/>
        <dbReference type="ChEBI" id="CHEBI:57945"/>
        <dbReference type="ChEBI" id="CHEBI:64074"/>
        <dbReference type="ChEBI" id="CHEBI:456216"/>
        <dbReference type="EC" id="4.2.1.93"/>
    </reaction>
</comment>
<dbReference type="NCBIfam" id="TIGR00196">
    <property type="entry name" value="yjeF_cterm"/>
    <property type="match status" value="1"/>
</dbReference>
<evidence type="ECO:0000313" key="13">
    <source>
        <dbReference type="Proteomes" id="UP000284375"/>
    </source>
</evidence>
<reference evidence="12 13" key="1">
    <citation type="submission" date="2015-09" db="EMBL/GenBank/DDBJ databases">
        <title>Host preference determinants of Valsa canker pathogens revealed by comparative genomics.</title>
        <authorList>
            <person name="Yin Z."/>
            <person name="Huang L."/>
        </authorList>
    </citation>
    <scope>NUCLEOTIDE SEQUENCE [LARGE SCALE GENOMIC DNA]</scope>
    <source>
        <strain evidence="12 13">YSFL</strain>
    </source>
</reference>
<keyword evidence="7 9" id="KW-0456">Lyase</keyword>
<dbReference type="OrthoDB" id="8110916at2759"/>
<dbReference type="PANTHER" id="PTHR12592">
    <property type="entry name" value="ATP-DEPENDENT (S)-NAD(P)H-HYDRATE DEHYDRATASE FAMILY MEMBER"/>
    <property type="match status" value="1"/>
</dbReference>
<evidence type="ECO:0000256" key="8">
    <source>
        <dbReference type="ARBA" id="ARBA00047472"/>
    </source>
</evidence>
<keyword evidence="4 9" id="KW-0067">ATP-binding</keyword>
<comment type="caution">
    <text evidence="12">The sequence shown here is derived from an EMBL/GenBank/DDBJ whole genome shotgun (WGS) entry which is preliminary data.</text>
</comment>
<evidence type="ECO:0000259" key="11">
    <source>
        <dbReference type="PROSITE" id="PS51383"/>
    </source>
</evidence>
<dbReference type="Gene3D" id="3.40.1190.20">
    <property type="match status" value="1"/>
</dbReference>
<protein>
    <recommendedName>
        <fullName evidence="9">ATP-dependent (S)-NAD(P)H-hydrate dehydratase</fullName>
        <ecNumber evidence="9">4.2.1.93</ecNumber>
    </recommendedName>
    <alternativeName>
        <fullName evidence="9">ATP-dependent NAD(P)HX dehydratase</fullName>
    </alternativeName>
</protein>
<comment type="subcellular location">
    <subcellularLocation>
        <location evidence="9">Cytoplasm</location>
    </subcellularLocation>
</comment>
<keyword evidence="2 9" id="KW-0597">Phosphoprotein</keyword>
<dbReference type="HAMAP" id="MF_01965">
    <property type="entry name" value="NADHX_dehydratase"/>
    <property type="match status" value="1"/>
</dbReference>
<evidence type="ECO:0000256" key="6">
    <source>
        <dbReference type="ARBA" id="ARBA00023027"/>
    </source>
</evidence>
<evidence type="ECO:0000256" key="1">
    <source>
        <dbReference type="ARBA" id="ARBA00022490"/>
    </source>
</evidence>
<feature type="domain" description="YjeF C-terminal" evidence="11">
    <location>
        <begin position="12"/>
        <end position="335"/>
    </location>
</feature>
<evidence type="ECO:0000256" key="2">
    <source>
        <dbReference type="ARBA" id="ARBA00022553"/>
    </source>
</evidence>
<feature type="binding site" evidence="9">
    <location>
        <position position="128"/>
    </location>
    <ligand>
        <name>(6S)-NADPHX</name>
        <dbReference type="ChEBI" id="CHEBI:64076"/>
    </ligand>
</feature>
<sequence>MSTDMSPATKELLGRVRQLVPPMLDTFHKGQLGRIAVIGGSEDYTGAPYFSAMASARLGCDLSHLICTPGAASVIKTYSPNLMVHPLMRQSPSPTSSDQSASSESADSIASRIVEMLPRLHVIVIGPGLGRDPLMQDTVAKVIEAARKQNIPLVLDADALQVVQKRPEIVKGYKLAVLTPNVVEFGRLCKALGVEEEVKKAMESQTGEAKKETAKVEALARALGGVTIVQKGFRDLISDGQTTVAVDLTGGKKRSGGQGDTLTGSIATFLGWRQAYLEGLWDHGGKLPEEETVQLAAFGGAAVTRECSRLAFNKRGRSLQASDLTEEVHTAFLNIFGEEEDPEVGGQKL</sequence>
<dbReference type="EC" id="4.2.1.93" evidence="9"/>
<dbReference type="CDD" id="cd01171">
    <property type="entry name" value="YXKO-related"/>
    <property type="match status" value="1"/>
</dbReference>
<feature type="binding site" evidence="9">
    <location>
        <begin position="181"/>
        <end position="187"/>
    </location>
    <ligand>
        <name>(6S)-NADPHX</name>
        <dbReference type="ChEBI" id="CHEBI:64076"/>
    </ligand>
</feature>
<proteinExistence type="inferred from homology"/>
<evidence type="ECO:0000256" key="9">
    <source>
        <dbReference type="HAMAP-Rule" id="MF_03157"/>
    </source>
</evidence>
<keyword evidence="6 9" id="KW-0520">NAD</keyword>
<dbReference type="GO" id="GO:0046496">
    <property type="term" value="P:nicotinamide nucleotide metabolic process"/>
    <property type="evidence" value="ECO:0007669"/>
    <property type="project" value="UniProtKB-UniRule"/>
</dbReference>
<evidence type="ECO:0000256" key="10">
    <source>
        <dbReference type="SAM" id="MobiDB-lite"/>
    </source>
</evidence>